<proteinExistence type="predicted"/>
<dbReference type="GO" id="GO:0016787">
    <property type="term" value="F:hydrolase activity"/>
    <property type="evidence" value="ECO:0007669"/>
    <property type="project" value="UniProtKB-KW"/>
</dbReference>
<dbReference type="InterPro" id="IPR036866">
    <property type="entry name" value="RibonucZ/Hydroxyglut_hydro"/>
</dbReference>
<evidence type="ECO:0000313" key="1">
    <source>
        <dbReference type="EMBL" id="RQD86545.1"/>
    </source>
</evidence>
<dbReference type="Pfam" id="PF13483">
    <property type="entry name" value="Lactamase_B_3"/>
    <property type="match status" value="1"/>
</dbReference>
<dbReference type="SUPFAM" id="SSF56281">
    <property type="entry name" value="Metallo-hydrolase/oxidoreductase"/>
    <property type="match status" value="1"/>
</dbReference>
<dbReference type="EMBL" id="QZAB01000257">
    <property type="protein sequence ID" value="RQD86545.1"/>
    <property type="molecule type" value="Genomic_DNA"/>
</dbReference>
<dbReference type="Proteomes" id="UP000284763">
    <property type="component" value="Unassembled WGS sequence"/>
</dbReference>
<organism evidence="1 2">
    <name type="scientific">Methanosalsum natronophilum</name>
    <dbReference type="NCBI Taxonomy" id="768733"/>
    <lineage>
        <taxon>Archaea</taxon>
        <taxon>Methanobacteriati</taxon>
        <taxon>Methanobacteriota</taxon>
        <taxon>Stenosarchaea group</taxon>
        <taxon>Methanomicrobia</taxon>
        <taxon>Methanosarcinales</taxon>
        <taxon>Methanosarcinaceae</taxon>
        <taxon>Methanosalsum</taxon>
    </lineage>
</organism>
<dbReference type="Gene3D" id="3.60.15.10">
    <property type="entry name" value="Ribonuclease Z/Hydroxyacylglutathione hydrolase-like"/>
    <property type="match status" value="1"/>
</dbReference>
<dbReference type="PANTHER" id="PTHR43546:SF8">
    <property type="entry name" value="METALLO-BETA-LACTAMASE DOMAIN-CONTAINING PROTEIN"/>
    <property type="match status" value="1"/>
</dbReference>
<accession>A0A3R7VYH8</accession>
<keyword evidence="1" id="KW-0378">Hydrolase</keyword>
<comment type="caution">
    <text evidence="1">The sequence shown here is derived from an EMBL/GenBank/DDBJ whole genome shotgun (WGS) entry which is preliminary data.</text>
</comment>
<sequence length="227" mass="25784">MDQNDNFSIKDIEINWFGNASFLIRTQEMNVYIDPYIIPKKINFEDKADLILITHSHKYHCEYTALQKLWKGDTTILMPEPCKELAIGDTRFVEPNDFLGEGLEVKGFEIQVFEAYNIKNNCQSKGTGVGYVINTGSCKLYHTGDTDSIPEMEFISADIVLLSVGNDSIMDVAEVVKLIDQINPKIVIPMNYDSAEKNAEILELKKCIEEMYQNINFIVLSPIIGKN</sequence>
<gene>
    <name evidence="1" type="ORF">D5R95_03850</name>
</gene>
<dbReference type="PANTHER" id="PTHR43546">
    <property type="entry name" value="UPF0173 METAL-DEPENDENT HYDROLASE MJ1163-RELATED"/>
    <property type="match status" value="1"/>
</dbReference>
<dbReference type="InterPro" id="IPR050114">
    <property type="entry name" value="UPF0173_UPF0282_UlaG_hydrolase"/>
</dbReference>
<dbReference type="AlphaFoldDB" id="A0A3R7VYH8"/>
<name>A0A3R7VYH8_9EURY</name>
<protein>
    <submittedName>
        <fullName evidence="1">MBL fold metallo-hydrolase</fullName>
    </submittedName>
</protein>
<reference evidence="1 2" key="1">
    <citation type="submission" date="2018-08" db="EMBL/GenBank/DDBJ databases">
        <title>The metabolism and importance of syntrophic acetate oxidation coupled to methane or sulfide production in haloalkaline environments.</title>
        <authorList>
            <person name="Timmers P.H.A."/>
            <person name="Vavourakis C.D."/>
            <person name="Sorokin D.Y."/>
            <person name="Sinninghe Damste J.S."/>
            <person name="Muyzer G."/>
            <person name="Stams A.J.M."/>
            <person name="Plugge C.M."/>
        </authorList>
    </citation>
    <scope>NUCLEOTIDE SEQUENCE [LARGE SCALE GENOMIC DNA]</scope>
    <source>
        <strain evidence="1">MSAO_Arc3</strain>
    </source>
</reference>
<evidence type="ECO:0000313" key="2">
    <source>
        <dbReference type="Proteomes" id="UP000284763"/>
    </source>
</evidence>